<evidence type="ECO:0000256" key="4">
    <source>
        <dbReference type="PROSITE-ProRule" id="PRU00134"/>
    </source>
</evidence>
<gene>
    <name evidence="9" type="ORF">FisN_3Hh485</name>
</gene>
<feature type="transmembrane region" description="Helical" evidence="6">
    <location>
        <begin position="670"/>
        <end position="690"/>
    </location>
</feature>
<keyword evidence="6" id="KW-0472">Membrane</keyword>
<dbReference type="InterPro" id="IPR013083">
    <property type="entry name" value="Znf_RING/FYVE/PHD"/>
</dbReference>
<feature type="transmembrane region" description="Helical" evidence="6">
    <location>
        <begin position="395"/>
        <end position="412"/>
    </location>
</feature>
<organism evidence="9 10">
    <name type="scientific">Fistulifera solaris</name>
    <name type="common">Oleaginous diatom</name>
    <dbReference type="NCBI Taxonomy" id="1519565"/>
    <lineage>
        <taxon>Eukaryota</taxon>
        <taxon>Sar</taxon>
        <taxon>Stramenopiles</taxon>
        <taxon>Ochrophyta</taxon>
        <taxon>Bacillariophyta</taxon>
        <taxon>Bacillariophyceae</taxon>
        <taxon>Bacillariophycidae</taxon>
        <taxon>Naviculales</taxon>
        <taxon>Naviculaceae</taxon>
        <taxon>Fistulifera</taxon>
    </lineage>
</organism>
<dbReference type="PROSITE" id="PS50865">
    <property type="entry name" value="ZF_MYND_2"/>
    <property type="match status" value="1"/>
</dbReference>
<dbReference type="Gene3D" id="6.10.140.2220">
    <property type="match status" value="1"/>
</dbReference>
<dbReference type="SUPFAM" id="SSF144232">
    <property type="entry name" value="HIT/MYND zinc finger-like"/>
    <property type="match status" value="1"/>
</dbReference>
<evidence type="ECO:0008006" key="11">
    <source>
        <dbReference type="Google" id="ProtNLM"/>
    </source>
</evidence>
<name>A0A1Z5K7T2_FISSO</name>
<evidence type="ECO:0000313" key="10">
    <source>
        <dbReference type="Proteomes" id="UP000198406"/>
    </source>
</evidence>
<feature type="region of interest" description="Disordered" evidence="5">
    <location>
        <begin position="157"/>
        <end position="183"/>
    </location>
</feature>
<evidence type="ECO:0000313" key="9">
    <source>
        <dbReference type="EMBL" id="GAX22309.1"/>
    </source>
</evidence>
<proteinExistence type="predicted"/>
<dbReference type="InParanoid" id="A0A1Z5K7T2"/>
<dbReference type="Gene3D" id="3.30.40.10">
    <property type="entry name" value="Zinc/RING finger domain, C3HC4 (zinc finger)"/>
    <property type="match status" value="1"/>
</dbReference>
<feature type="domain" description="RING-CH-type" evidence="8">
    <location>
        <begin position="280"/>
        <end position="347"/>
    </location>
</feature>
<sequence length="724" mass="80930">MPVYLCHPGENDPEPWRFGLQVFAAPCKIDDNAPSSTASTVGGGTDLIVADWADDDNEKKRNENIQVIKAVGRGTRSSLSSQVVRRVRHAELLLVDDVCIAYDRFWLRLRWPGRKGGFAGYIAMGLVSEASRIFSSSHVIDSQLSATLSGVLAAEDKASGDDLDHDDNREETGSMPPSEPSEITSLVCSRTGLLFPSSPFMKLLAHYDDGLSPPVALAPNPSESVFCRICREGLHDDADDELPAAADDDADIDRTGSGSLPPSGSEAGSVDVGQSSPSDPKGPESPHPSYGSNQDAMQNPMLAPCECSGSMAFVHYLCVEQWRCRSRHPDAHDGLNCETCGAKYALPPAEREVHVPHVDQDQDDWLEAMPPHVMQALRQPHIWWQMGAAIVRRRWLRPIAPVIMSPIVALYCRARRMLKKRGVARRRWACSLCRRRARWKCVRCLRSYYCSRQCQNVSWHIIHKHVCYKPVRFWWSVLVYSIVGLLLFPGFRRDPLVYDLGLMAVPMSFVVAGILGGSAGILIKKASGLDARGRLLELTVVLATIFLSFVTWGLIQSFFGNPNACFGVIGAYDITASDLPSTSSMLRWFQILILKPMKIFYLVVDKMCSQYLGTWGKRLLCDERSLLHLFPWDGEVEYTNDKVGCFEHIPFANENFFLKEHGGEKCAGDLVMVLSLYHLAAVSFIISTLAKHEERRQRRERMERRLPRQGRAVVRRPGQHAHQD</sequence>
<dbReference type="InterPro" id="IPR011016">
    <property type="entry name" value="Znf_RING-CH"/>
</dbReference>
<evidence type="ECO:0000256" key="3">
    <source>
        <dbReference type="ARBA" id="ARBA00022833"/>
    </source>
</evidence>
<keyword evidence="10" id="KW-1185">Reference proteome</keyword>
<evidence type="ECO:0000259" key="8">
    <source>
        <dbReference type="PROSITE" id="PS51292"/>
    </source>
</evidence>
<feature type="compositionally biased region" description="Basic and acidic residues" evidence="5">
    <location>
        <begin position="157"/>
        <end position="172"/>
    </location>
</feature>
<keyword evidence="1" id="KW-0479">Metal-binding</keyword>
<feature type="domain" description="MYND-type" evidence="7">
    <location>
        <begin position="430"/>
        <end position="467"/>
    </location>
</feature>
<reference evidence="9 10" key="1">
    <citation type="journal article" date="2015" name="Plant Cell">
        <title>Oil accumulation by the oleaginous diatom Fistulifera solaris as revealed by the genome and transcriptome.</title>
        <authorList>
            <person name="Tanaka T."/>
            <person name="Maeda Y."/>
            <person name="Veluchamy A."/>
            <person name="Tanaka M."/>
            <person name="Abida H."/>
            <person name="Marechal E."/>
            <person name="Bowler C."/>
            <person name="Muto M."/>
            <person name="Sunaga Y."/>
            <person name="Tanaka M."/>
            <person name="Yoshino T."/>
            <person name="Taniguchi T."/>
            <person name="Fukuda Y."/>
            <person name="Nemoto M."/>
            <person name="Matsumoto M."/>
            <person name="Wong P.S."/>
            <person name="Aburatani S."/>
            <person name="Fujibuchi W."/>
        </authorList>
    </citation>
    <scope>NUCLEOTIDE SEQUENCE [LARGE SCALE GENOMIC DNA]</scope>
    <source>
        <strain evidence="9 10">JPCC DA0580</strain>
    </source>
</reference>
<protein>
    <recommendedName>
        <fullName evidence="11">RING-CH-type domain-containing protein</fullName>
    </recommendedName>
</protein>
<feature type="compositionally biased region" description="Basic residues" evidence="5">
    <location>
        <begin position="713"/>
        <end position="724"/>
    </location>
</feature>
<comment type="caution">
    <text evidence="9">The sequence shown here is derived from an EMBL/GenBank/DDBJ whole genome shotgun (WGS) entry which is preliminary data.</text>
</comment>
<dbReference type="EMBL" id="BDSP01000182">
    <property type="protein sequence ID" value="GAX22309.1"/>
    <property type="molecule type" value="Genomic_DNA"/>
</dbReference>
<feature type="transmembrane region" description="Helical" evidence="6">
    <location>
        <begin position="535"/>
        <end position="555"/>
    </location>
</feature>
<evidence type="ECO:0000256" key="1">
    <source>
        <dbReference type="ARBA" id="ARBA00022723"/>
    </source>
</evidence>
<accession>A0A1Z5K7T2</accession>
<evidence type="ECO:0000256" key="6">
    <source>
        <dbReference type="SAM" id="Phobius"/>
    </source>
</evidence>
<dbReference type="PROSITE" id="PS01360">
    <property type="entry name" value="ZF_MYND_1"/>
    <property type="match status" value="1"/>
</dbReference>
<feature type="transmembrane region" description="Helical" evidence="6">
    <location>
        <begin position="473"/>
        <end position="491"/>
    </location>
</feature>
<evidence type="ECO:0000256" key="5">
    <source>
        <dbReference type="SAM" id="MobiDB-lite"/>
    </source>
</evidence>
<dbReference type="AlphaFoldDB" id="A0A1Z5K7T2"/>
<dbReference type="SUPFAM" id="SSF57850">
    <property type="entry name" value="RING/U-box"/>
    <property type="match status" value="1"/>
</dbReference>
<dbReference type="OrthoDB" id="273089at2759"/>
<keyword evidence="6" id="KW-0812">Transmembrane</keyword>
<feature type="region of interest" description="Disordered" evidence="5">
    <location>
        <begin position="696"/>
        <end position="724"/>
    </location>
</feature>
<feature type="compositionally biased region" description="Acidic residues" evidence="5">
    <location>
        <begin position="238"/>
        <end position="251"/>
    </location>
</feature>
<keyword evidence="3" id="KW-0862">Zinc</keyword>
<evidence type="ECO:0000259" key="7">
    <source>
        <dbReference type="PROSITE" id="PS50865"/>
    </source>
</evidence>
<dbReference type="Pfam" id="PF01753">
    <property type="entry name" value="zf-MYND"/>
    <property type="match status" value="1"/>
</dbReference>
<dbReference type="SMART" id="SM00744">
    <property type="entry name" value="RINGv"/>
    <property type="match status" value="1"/>
</dbReference>
<dbReference type="PANTHER" id="PTHR46347">
    <property type="entry name" value="RING/FYVE/PHD ZINC FINGER SUPERFAMILY PROTEIN"/>
    <property type="match status" value="1"/>
</dbReference>
<evidence type="ECO:0000256" key="2">
    <source>
        <dbReference type="ARBA" id="ARBA00022771"/>
    </source>
</evidence>
<feature type="transmembrane region" description="Helical" evidence="6">
    <location>
        <begin position="503"/>
        <end position="523"/>
    </location>
</feature>
<dbReference type="GO" id="GO:0008270">
    <property type="term" value="F:zinc ion binding"/>
    <property type="evidence" value="ECO:0007669"/>
    <property type="project" value="UniProtKB-KW"/>
</dbReference>
<dbReference type="Proteomes" id="UP000198406">
    <property type="component" value="Unassembled WGS sequence"/>
</dbReference>
<keyword evidence="2 4" id="KW-0863">Zinc-finger</keyword>
<dbReference type="InterPro" id="IPR002893">
    <property type="entry name" value="Znf_MYND"/>
</dbReference>
<keyword evidence="6" id="KW-1133">Transmembrane helix</keyword>
<dbReference type="Pfam" id="PF12906">
    <property type="entry name" value="RINGv"/>
    <property type="match status" value="1"/>
</dbReference>
<dbReference type="PANTHER" id="PTHR46347:SF1">
    <property type="entry name" value="RING_FYVE_PHD ZINC FINGER SUPERFAMILY PROTEIN"/>
    <property type="match status" value="1"/>
</dbReference>
<feature type="region of interest" description="Disordered" evidence="5">
    <location>
        <begin position="238"/>
        <end position="295"/>
    </location>
</feature>
<feature type="compositionally biased region" description="Basic and acidic residues" evidence="5">
    <location>
        <begin position="696"/>
        <end position="706"/>
    </location>
</feature>
<dbReference type="PROSITE" id="PS51292">
    <property type="entry name" value="ZF_RING_CH"/>
    <property type="match status" value="1"/>
</dbReference>